<feature type="domain" description="Helicase C-terminal" evidence="9">
    <location>
        <begin position="240"/>
        <end position="420"/>
    </location>
</feature>
<evidence type="ECO:0000259" key="8">
    <source>
        <dbReference type="PROSITE" id="PS51192"/>
    </source>
</evidence>
<dbReference type="InterPro" id="IPR007502">
    <property type="entry name" value="Helicase-assoc_dom"/>
</dbReference>
<dbReference type="InterPro" id="IPR001650">
    <property type="entry name" value="Helicase_C-like"/>
</dbReference>
<evidence type="ECO:0000256" key="3">
    <source>
        <dbReference type="ARBA" id="ARBA00022741"/>
    </source>
</evidence>
<dbReference type="EMBL" id="OVEO01000014">
    <property type="protein sequence ID" value="SPR00419.1"/>
    <property type="molecule type" value="Genomic_DNA"/>
</dbReference>
<dbReference type="STRING" id="37360.A0A0G4IKD6"/>
<sequence>MGFMPALPTRSPVVNFDDNAAGLPAQTCQPSRDDLQRQRQSLPIFKHRKRLIDAVRANANLVVVGETGSGKTTQLPQYLLETTGLVPNGQKVVVTQPRRVAAVTVAQRVAMEMGTAVGQTVGYHIRFEDRTSASTRLKFATDGMLLRECITDPDLSRYAVVILDEAHERTVHTDALLALVRRAQRNRRQKGRRDLKVICMSATIQSERFAEYLDQCPIEIIKGRTFPVDIFYLRQPERDYVDAALIAILQIHLDRPLDGDILCFLTGQEEIESVQGQLEDRVRLLSSEHAPLLIRPIYAALPQAAQMRVFERTPDGARKVVLATNIAETSITIDGIRYVVDCGLAKKRTFQSVTGVDSLVPSAIARSEAWQRSGRAGRQMPGQCYRLYTEETFDTLDEVAVPEIQRCNLASVVLQLKSLGIDDILGFEFMDPPKKQSLIQALMHLYELEALDAQGRITALGRRMSHLALEPVFARVLLASVDMGCFDPIVTIIAMLSTDPVFHYSNSVREEADAARRRFAGGGGDHVMLLNVYDACRQVNFDERWCTQNFVSARALRKARSIRAQLQQAFAKVPTETSLPGENPEALGERIRRCLITGMFLNVAILQPDGSYRTHTKQVVSLHPTSSLFPKRPKPTCVLFTELIRTTKVYMRTVSEIDHAWVHECTPRVRLVNPHDGARQ</sequence>
<dbReference type="PROSITE" id="PS00690">
    <property type="entry name" value="DEAH_ATP_HELICASE"/>
    <property type="match status" value="1"/>
</dbReference>
<reference evidence="11 13" key="2">
    <citation type="submission" date="2018-03" db="EMBL/GenBank/DDBJ databases">
        <authorList>
            <person name="Fogelqvist J."/>
        </authorList>
    </citation>
    <scope>NUCLEOTIDE SEQUENCE [LARGE SCALE GENOMIC DNA]</scope>
</reference>
<dbReference type="CDD" id="cd18791">
    <property type="entry name" value="SF2_C_RHA"/>
    <property type="match status" value="1"/>
</dbReference>
<reference evidence="10 12" key="1">
    <citation type="submission" date="2015-02" db="EMBL/GenBank/DDBJ databases">
        <authorList>
            <person name="Chooi Y.-H."/>
        </authorList>
    </citation>
    <scope>NUCLEOTIDE SEQUENCE [LARGE SCALE GENOMIC DNA]</scope>
    <source>
        <strain evidence="10">E3</strain>
    </source>
</reference>
<dbReference type="InterPro" id="IPR002464">
    <property type="entry name" value="DNA/RNA_helicase_DEAH_CS"/>
</dbReference>
<evidence type="ECO:0000259" key="9">
    <source>
        <dbReference type="PROSITE" id="PS51194"/>
    </source>
</evidence>
<dbReference type="PANTHER" id="PTHR18934">
    <property type="entry name" value="ATP-DEPENDENT RNA HELICASE"/>
    <property type="match status" value="1"/>
</dbReference>
<dbReference type="InterPro" id="IPR048333">
    <property type="entry name" value="HA2_WH"/>
</dbReference>
<dbReference type="GO" id="GO:0045943">
    <property type="term" value="P:positive regulation of transcription by RNA polymerase I"/>
    <property type="evidence" value="ECO:0007669"/>
    <property type="project" value="TreeGrafter"/>
</dbReference>
<dbReference type="SMART" id="SM00487">
    <property type="entry name" value="DEXDc"/>
    <property type="match status" value="1"/>
</dbReference>
<dbReference type="PANTHER" id="PTHR18934:SF118">
    <property type="entry name" value="ATP-DEPENDENT RNA HELICASE DHX33"/>
    <property type="match status" value="1"/>
</dbReference>
<dbReference type="EMBL" id="CDSF01000024">
    <property type="protein sequence ID" value="CEO95545.1"/>
    <property type="molecule type" value="Genomic_DNA"/>
</dbReference>
<dbReference type="Gene3D" id="3.40.50.300">
    <property type="entry name" value="P-loop containing nucleotide triphosphate hydrolases"/>
    <property type="match status" value="2"/>
</dbReference>
<comment type="similarity">
    <text evidence="1">Belongs to the DEAD box helicase family. DEAH subfamily.</text>
</comment>
<evidence type="ECO:0000313" key="10">
    <source>
        <dbReference type="EMBL" id="CEO95545.1"/>
    </source>
</evidence>
<dbReference type="Proteomes" id="UP000039324">
    <property type="component" value="Unassembled WGS sequence"/>
</dbReference>
<dbReference type="EC" id="3.6.4.13" evidence="2"/>
<dbReference type="Gene3D" id="1.20.120.1080">
    <property type="match status" value="1"/>
</dbReference>
<dbReference type="FunFam" id="3.40.50.300:FF:000578">
    <property type="entry name" value="probable ATP-dependent RNA helicase DHX35"/>
    <property type="match status" value="1"/>
</dbReference>
<dbReference type="SUPFAM" id="SSF52540">
    <property type="entry name" value="P-loop containing nucleoside triphosphate hydrolases"/>
    <property type="match status" value="1"/>
</dbReference>
<evidence type="ECO:0000313" key="11">
    <source>
        <dbReference type="EMBL" id="SPR00419.1"/>
    </source>
</evidence>
<dbReference type="GO" id="GO:0005524">
    <property type="term" value="F:ATP binding"/>
    <property type="evidence" value="ECO:0007669"/>
    <property type="project" value="UniProtKB-KW"/>
</dbReference>
<keyword evidence="3" id="KW-0547">Nucleotide-binding</keyword>
<dbReference type="InterPro" id="IPR011709">
    <property type="entry name" value="DEAD-box_helicase_OB_fold"/>
</dbReference>
<keyword evidence="5" id="KW-0347">Helicase</keyword>
<accession>A0A0G4IKD6</accession>
<dbReference type="GO" id="GO:0005730">
    <property type="term" value="C:nucleolus"/>
    <property type="evidence" value="ECO:0007669"/>
    <property type="project" value="TreeGrafter"/>
</dbReference>
<keyword evidence="6" id="KW-0067">ATP-binding</keyword>
<comment type="catalytic activity">
    <reaction evidence="7">
        <text>ATP + H2O = ADP + phosphate + H(+)</text>
        <dbReference type="Rhea" id="RHEA:13065"/>
        <dbReference type="ChEBI" id="CHEBI:15377"/>
        <dbReference type="ChEBI" id="CHEBI:15378"/>
        <dbReference type="ChEBI" id="CHEBI:30616"/>
        <dbReference type="ChEBI" id="CHEBI:43474"/>
        <dbReference type="ChEBI" id="CHEBI:456216"/>
        <dbReference type="EC" id="3.6.4.13"/>
    </reaction>
</comment>
<dbReference type="Pfam" id="PF04408">
    <property type="entry name" value="WHD_HA2"/>
    <property type="match status" value="1"/>
</dbReference>
<evidence type="ECO:0000313" key="12">
    <source>
        <dbReference type="Proteomes" id="UP000039324"/>
    </source>
</evidence>
<evidence type="ECO:0000256" key="2">
    <source>
        <dbReference type="ARBA" id="ARBA00012552"/>
    </source>
</evidence>
<dbReference type="AlphaFoldDB" id="A0A0G4IKD6"/>
<dbReference type="GO" id="GO:0003725">
    <property type="term" value="F:double-stranded RNA binding"/>
    <property type="evidence" value="ECO:0007669"/>
    <property type="project" value="TreeGrafter"/>
</dbReference>
<dbReference type="OMA" id="CHENFLH"/>
<dbReference type="PROSITE" id="PS51194">
    <property type="entry name" value="HELICASE_CTER"/>
    <property type="match status" value="1"/>
</dbReference>
<protein>
    <recommendedName>
        <fullName evidence="2">RNA helicase</fullName>
        <ecNumber evidence="2">3.6.4.13</ecNumber>
    </recommendedName>
</protein>
<dbReference type="GO" id="GO:0016787">
    <property type="term" value="F:hydrolase activity"/>
    <property type="evidence" value="ECO:0007669"/>
    <property type="project" value="UniProtKB-KW"/>
</dbReference>
<dbReference type="SMART" id="SM00847">
    <property type="entry name" value="HA2"/>
    <property type="match status" value="1"/>
</dbReference>
<dbReference type="FunFam" id="3.40.50.300:FF:000145">
    <property type="entry name" value="probable ATP-dependent RNA helicase DHX40"/>
    <property type="match status" value="1"/>
</dbReference>
<gene>
    <name evidence="10" type="ORF">PBRA_004271</name>
    <name evidence="11" type="ORF">PLBR_LOCUS7634</name>
</gene>
<evidence type="ECO:0000256" key="5">
    <source>
        <dbReference type="ARBA" id="ARBA00022806"/>
    </source>
</evidence>
<dbReference type="PROSITE" id="PS51192">
    <property type="entry name" value="HELICASE_ATP_BIND_1"/>
    <property type="match status" value="1"/>
</dbReference>
<dbReference type="Pfam" id="PF21010">
    <property type="entry name" value="HA2_C"/>
    <property type="match status" value="1"/>
</dbReference>
<evidence type="ECO:0000256" key="4">
    <source>
        <dbReference type="ARBA" id="ARBA00022801"/>
    </source>
</evidence>
<evidence type="ECO:0000256" key="1">
    <source>
        <dbReference type="ARBA" id="ARBA00008792"/>
    </source>
</evidence>
<evidence type="ECO:0000256" key="7">
    <source>
        <dbReference type="ARBA" id="ARBA00047984"/>
    </source>
</evidence>
<keyword evidence="11" id="KW-0496">Mitochondrion</keyword>
<dbReference type="Proteomes" id="UP000290189">
    <property type="component" value="Unassembled WGS sequence"/>
</dbReference>
<proteinExistence type="inferred from homology"/>
<dbReference type="SMART" id="SM00490">
    <property type="entry name" value="HELICc"/>
    <property type="match status" value="1"/>
</dbReference>
<evidence type="ECO:0000256" key="6">
    <source>
        <dbReference type="ARBA" id="ARBA00022840"/>
    </source>
</evidence>
<dbReference type="Pfam" id="PF00271">
    <property type="entry name" value="Helicase_C"/>
    <property type="match status" value="1"/>
</dbReference>
<feature type="domain" description="Helicase ATP-binding" evidence="8">
    <location>
        <begin position="52"/>
        <end position="222"/>
    </location>
</feature>
<dbReference type="InterPro" id="IPR011545">
    <property type="entry name" value="DEAD/DEAH_box_helicase_dom"/>
</dbReference>
<dbReference type="InterPro" id="IPR027417">
    <property type="entry name" value="P-loop_NTPase"/>
</dbReference>
<organism evidence="10 12">
    <name type="scientific">Plasmodiophora brassicae</name>
    <name type="common">Clubroot disease agent</name>
    <dbReference type="NCBI Taxonomy" id="37360"/>
    <lineage>
        <taxon>Eukaryota</taxon>
        <taxon>Sar</taxon>
        <taxon>Rhizaria</taxon>
        <taxon>Endomyxa</taxon>
        <taxon>Phytomyxea</taxon>
        <taxon>Plasmodiophorida</taxon>
        <taxon>Plasmodiophoridae</taxon>
        <taxon>Plasmodiophora</taxon>
    </lineage>
</organism>
<dbReference type="Pfam" id="PF07717">
    <property type="entry name" value="OB_NTP_bind"/>
    <property type="match status" value="1"/>
</dbReference>
<dbReference type="InterPro" id="IPR014001">
    <property type="entry name" value="Helicase_ATP-bd"/>
</dbReference>
<dbReference type="OrthoDB" id="10253254at2759"/>
<name>A0A0G4IKD6_PLABS</name>
<keyword evidence="12" id="KW-1185">Reference proteome</keyword>
<geneLocation type="mitochondrion" evidence="11"/>
<dbReference type="GO" id="GO:0003724">
    <property type="term" value="F:RNA helicase activity"/>
    <property type="evidence" value="ECO:0007669"/>
    <property type="project" value="UniProtKB-EC"/>
</dbReference>
<dbReference type="Pfam" id="PF00270">
    <property type="entry name" value="DEAD"/>
    <property type="match status" value="1"/>
</dbReference>
<keyword evidence="4" id="KW-0378">Hydrolase</keyword>
<evidence type="ECO:0000313" key="13">
    <source>
        <dbReference type="Proteomes" id="UP000290189"/>
    </source>
</evidence>